<feature type="compositionally biased region" description="Low complexity" evidence="1">
    <location>
        <begin position="491"/>
        <end position="504"/>
    </location>
</feature>
<evidence type="ECO:0000256" key="1">
    <source>
        <dbReference type="SAM" id="MobiDB-lite"/>
    </source>
</evidence>
<feature type="region of interest" description="Disordered" evidence="1">
    <location>
        <begin position="659"/>
        <end position="689"/>
    </location>
</feature>
<feature type="compositionally biased region" description="Basic and acidic residues" evidence="1">
    <location>
        <begin position="43"/>
        <end position="52"/>
    </location>
</feature>
<feature type="compositionally biased region" description="Basic and acidic residues" evidence="1">
    <location>
        <begin position="535"/>
        <end position="550"/>
    </location>
</feature>
<dbReference type="OrthoDB" id="372836at2759"/>
<feature type="region of interest" description="Disordered" evidence="1">
    <location>
        <begin position="338"/>
        <end position="364"/>
    </location>
</feature>
<feature type="region of interest" description="Disordered" evidence="1">
    <location>
        <begin position="106"/>
        <end position="266"/>
    </location>
</feature>
<gene>
    <name evidence="2" type="ORF">PVBG_00541</name>
</gene>
<feature type="compositionally biased region" description="Polar residues" evidence="1">
    <location>
        <begin position="1"/>
        <end position="14"/>
    </location>
</feature>
<dbReference type="AlphaFoldDB" id="A0A0J9SPN3"/>
<organism evidence="2 3">
    <name type="scientific">Plasmodium vivax (strain Brazil I)</name>
    <dbReference type="NCBI Taxonomy" id="1033975"/>
    <lineage>
        <taxon>Eukaryota</taxon>
        <taxon>Sar</taxon>
        <taxon>Alveolata</taxon>
        <taxon>Apicomplexa</taxon>
        <taxon>Aconoidasida</taxon>
        <taxon>Haemosporida</taxon>
        <taxon>Plasmodiidae</taxon>
        <taxon>Plasmodium</taxon>
        <taxon>Plasmodium (Plasmodium)</taxon>
    </lineage>
</organism>
<feature type="compositionally biased region" description="Basic and acidic residues" evidence="1">
    <location>
        <begin position="74"/>
        <end position="88"/>
    </location>
</feature>
<dbReference type="Proteomes" id="UP000053327">
    <property type="component" value="Unassembled WGS sequence"/>
</dbReference>
<protein>
    <submittedName>
        <fullName evidence="2">Uncharacterized protein</fullName>
    </submittedName>
</protein>
<feature type="region of interest" description="Disordered" evidence="1">
    <location>
        <begin position="520"/>
        <end position="595"/>
    </location>
</feature>
<name>A0A0J9SPN3_PLAV1</name>
<dbReference type="EMBL" id="KQ234858">
    <property type="protein sequence ID" value="KMZ84761.1"/>
    <property type="molecule type" value="Genomic_DNA"/>
</dbReference>
<feature type="compositionally biased region" description="Polar residues" evidence="1">
    <location>
        <begin position="236"/>
        <end position="249"/>
    </location>
</feature>
<feature type="compositionally biased region" description="Basic and acidic residues" evidence="1">
    <location>
        <begin position="118"/>
        <end position="132"/>
    </location>
</feature>
<accession>A0A0J9SPN3</accession>
<feature type="compositionally biased region" description="Basic and acidic residues" evidence="1">
    <location>
        <begin position="666"/>
        <end position="676"/>
    </location>
</feature>
<feature type="region of interest" description="Disordered" evidence="1">
    <location>
        <begin position="473"/>
        <end position="505"/>
    </location>
</feature>
<feature type="region of interest" description="Disordered" evidence="1">
    <location>
        <begin position="1"/>
        <end position="88"/>
    </location>
</feature>
<feature type="compositionally biased region" description="Polar residues" evidence="1">
    <location>
        <begin position="203"/>
        <end position="224"/>
    </location>
</feature>
<feature type="compositionally biased region" description="Polar residues" evidence="1">
    <location>
        <begin position="137"/>
        <end position="157"/>
    </location>
</feature>
<proteinExistence type="predicted"/>
<evidence type="ECO:0000313" key="3">
    <source>
        <dbReference type="Proteomes" id="UP000053327"/>
    </source>
</evidence>
<sequence>MNETFFSQNENELTSEYHIPEKEVDAPPAKDAQALQHVVSKGENGEGEKGEGENEENENDGEIRGDENCGNENRGNENRNDQNRDEEKYNILNMLNEIKEDLLLENEKLQQQSSQKVHIAEGEDGDKPDRNAANHAVKQTSNQDNHAIETKNANNDNGVALENGQCGEEVRVPNSNDKTGENPKKLPKEEPQVEEEPLEKQLNPSDAQVNSPDAAPNEQSQKNVGSKKGSGRPYKNTKNIPSDAKSTPFLSKETPKKRKAKNGPNPEYAALAMHSMHPAHSANLAKVTKTNNPLIDEEIEYLTNCEFVTHNYLKGIAKKNPRVKSDNVNIDIFYSSRSEKSMDESEGEEDAGAEAGAGAEAEAEADSSVDSIEEFYENICQSDAPLDFYKNSLSAKQEVKEVQPEYFFNTENSATEEIQILNRYIKDMTEGQQKNSSPIDVDNKLVNILSLSFLTFIDHVIYDSHIYALKSEFTPGGEADKGKKSTTDGISTPNGNPQNGNSQNECLDGEAVRERTENINIVGGNAPNGTNLQNDPDKDNTEMCPPKEKSFSMNDTQDGQRKEPPRAVDQLDNPEKGAKQEAAQNGGVNTPERGDQVGTEIIYTPDVINLCLTNLYNQELVSKIMNQKMSEGDTSGAGTDNVKESAPNTSKLIHNHTTAATAQPGKTEKTHSKESANEMNSKSGGLLKSKDSLQTNINHKLNKRQIIINKINEKIKKKSINSLQSCANTKKYSLDDLFEL</sequence>
<evidence type="ECO:0000313" key="2">
    <source>
        <dbReference type="EMBL" id="KMZ84761.1"/>
    </source>
</evidence>
<feature type="compositionally biased region" description="Basic and acidic residues" evidence="1">
    <location>
        <begin position="178"/>
        <end position="191"/>
    </location>
</feature>
<reference evidence="2 3" key="1">
    <citation type="submission" date="2011-08" db="EMBL/GenBank/DDBJ databases">
        <title>The Genome Sequence of Plasmodium vivax Brazil I.</title>
        <authorList>
            <consortium name="The Broad Institute Genome Sequencing Platform"/>
            <consortium name="The Broad Institute Genome Sequencing Center for Infectious Disease"/>
            <person name="Neafsey D."/>
            <person name="Carlton J."/>
            <person name="Barnwell J."/>
            <person name="Collins W."/>
            <person name="Escalante A."/>
            <person name="Mullikin J."/>
            <person name="Saul A."/>
            <person name="Guigo R."/>
            <person name="Camara F."/>
            <person name="Young S.K."/>
            <person name="Zeng Q."/>
            <person name="Gargeya S."/>
            <person name="Fitzgerald M."/>
            <person name="Haas B."/>
            <person name="Abouelleil A."/>
            <person name="Alvarado L."/>
            <person name="Arachchi H.M."/>
            <person name="Berlin A."/>
            <person name="Brown A."/>
            <person name="Chapman S.B."/>
            <person name="Chen Z."/>
            <person name="Dunbar C."/>
            <person name="Freedman E."/>
            <person name="Gearin G."/>
            <person name="Gellesch M."/>
            <person name="Goldberg J."/>
            <person name="Griggs A."/>
            <person name="Gujja S."/>
            <person name="Heiman D."/>
            <person name="Howarth C."/>
            <person name="Larson L."/>
            <person name="Lui A."/>
            <person name="MacDonald P.J.P."/>
            <person name="Montmayeur A."/>
            <person name="Murphy C."/>
            <person name="Neiman D."/>
            <person name="Pearson M."/>
            <person name="Priest M."/>
            <person name="Roberts A."/>
            <person name="Saif S."/>
            <person name="Shea T."/>
            <person name="Shenoy N."/>
            <person name="Sisk P."/>
            <person name="Stolte C."/>
            <person name="Sykes S."/>
            <person name="Wortman J."/>
            <person name="Nusbaum C."/>
            <person name="Birren B."/>
        </authorList>
    </citation>
    <scope>NUCLEOTIDE SEQUENCE [LARGE SCALE GENOMIC DNA]</scope>
    <source>
        <strain evidence="2 3">Brazil I</strain>
    </source>
</reference>